<feature type="region of interest" description="Disordered" evidence="1">
    <location>
        <begin position="1"/>
        <end position="45"/>
    </location>
</feature>
<dbReference type="EMBL" id="BRXU01000007">
    <property type="protein sequence ID" value="GLC52994.1"/>
    <property type="molecule type" value="Genomic_DNA"/>
</dbReference>
<comment type="caution">
    <text evidence="2">The sequence shown here is derived from an EMBL/GenBank/DDBJ whole genome shotgun (WGS) entry which is preliminary data.</text>
</comment>
<reference evidence="2 3" key="1">
    <citation type="journal article" date="2023" name="Commun. Biol.">
        <title>Reorganization of the ancestral sex-determining regions during the evolution of trioecy in Pleodorina starrii.</title>
        <authorList>
            <person name="Takahashi K."/>
            <person name="Suzuki S."/>
            <person name="Kawai-Toyooka H."/>
            <person name="Yamamoto K."/>
            <person name="Hamaji T."/>
            <person name="Ootsuki R."/>
            <person name="Yamaguchi H."/>
            <person name="Kawachi M."/>
            <person name="Higashiyama T."/>
            <person name="Nozaki H."/>
        </authorList>
    </citation>
    <scope>NUCLEOTIDE SEQUENCE [LARGE SCALE GENOMIC DNA]</scope>
    <source>
        <strain evidence="2 3">NIES-4479</strain>
    </source>
</reference>
<organism evidence="2 3">
    <name type="scientific">Pleodorina starrii</name>
    <dbReference type="NCBI Taxonomy" id="330485"/>
    <lineage>
        <taxon>Eukaryota</taxon>
        <taxon>Viridiplantae</taxon>
        <taxon>Chlorophyta</taxon>
        <taxon>core chlorophytes</taxon>
        <taxon>Chlorophyceae</taxon>
        <taxon>CS clade</taxon>
        <taxon>Chlamydomonadales</taxon>
        <taxon>Volvocaceae</taxon>
        <taxon>Pleodorina</taxon>
    </lineage>
</organism>
<keyword evidence="3" id="KW-1185">Reference proteome</keyword>
<protein>
    <submittedName>
        <fullName evidence="2">Uncharacterized protein</fullName>
    </submittedName>
</protein>
<proteinExistence type="predicted"/>
<feature type="region of interest" description="Disordered" evidence="1">
    <location>
        <begin position="367"/>
        <end position="411"/>
    </location>
</feature>
<dbReference type="OrthoDB" id="550112at2759"/>
<evidence type="ECO:0000256" key="1">
    <source>
        <dbReference type="SAM" id="MobiDB-lite"/>
    </source>
</evidence>
<name>A0A9W6F1P2_9CHLO</name>
<evidence type="ECO:0000313" key="2">
    <source>
        <dbReference type="EMBL" id="GLC52994.1"/>
    </source>
</evidence>
<accession>A0A9W6F1P2</accession>
<feature type="region of interest" description="Disordered" evidence="1">
    <location>
        <begin position="311"/>
        <end position="335"/>
    </location>
</feature>
<dbReference type="Proteomes" id="UP001165080">
    <property type="component" value="Unassembled WGS sequence"/>
</dbReference>
<gene>
    <name evidence="2" type="primary">PLEST002382</name>
    <name evidence="2" type="ORF">PLESTB_000696600</name>
</gene>
<evidence type="ECO:0000313" key="3">
    <source>
        <dbReference type="Proteomes" id="UP001165080"/>
    </source>
</evidence>
<dbReference type="AlphaFoldDB" id="A0A9W6F1P2"/>
<sequence>MVKRRAAAVDTSEPNAQRRRMGGPDDGPAENDGQHRQQPQAAEAGATHGLQIDPALVAAYVNQAAAAMAASGAAGDEQGQAETAAGGEAGQAPEPSVPDIRVAAAELMKLASIPLESALSALKETQEEVFGEAGSAGGADLLNDWLDAAQVRLACNMEVQAEIDSMRIAMEQSLQEREAQKAAEDVPLVERPAEFLRDRFAPAAANRRDFGAPASIVIRSVTAFTCHHALFAAGDHKAPLVNLAELERKCHRWYPNKGTVRFWEQVAESCVATAAAVPGATKELKLEGWIGCEQGPAGCTVCAAALGRDQGGGAGPSTSAPAPAPEGPPRSAVSSEVRTAALAAVGQFAARKWPEVEGDVCKMPSVPGQIPAVFSDLDDPPGNDDSDDEVIECTDVGPESGRGRHAVEEIS</sequence>
<feature type="compositionally biased region" description="Acidic residues" evidence="1">
    <location>
        <begin position="376"/>
        <end position="392"/>
    </location>
</feature>
<feature type="compositionally biased region" description="Basic and acidic residues" evidence="1">
    <location>
        <begin position="401"/>
        <end position="411"/>
    </location>
</feature>